<proteinExistence type="predicted"/>
<dbReference type="SUPFAM" id="SSF57701">
    <property type="entry name" value="Zn2/Cys6 DNA-binding domain"/>
    <property type="match status" value="1"/>
</dbReference>
<dbReference type="SMART" id="SM00066">
    <property type="entry name" value="GAL4"/>
    <property type="match status" value="1"/>
</dbReference>
<comment type="subcellular location">
    <subcellularLocation>
        <location evidence="1">Nucleus</location>
    </subcellularLocation>
</comment>
<dbReference type="SMART" id="SM00906">
    <property type="entry name" value="Fungal_trans"/>
    <property type="match status" value="1"/>
</dbReference>
<dbReference type="Pfam" id="PF04082">
    <property type="entry name" value="Fungal_trans"/>
    <property type="match status" value="1"/>
</dbReference>
<dbReference type="PANTHER" id="PTHR31001:SF49">
    <property type="entry name" value="ZN(II)2CYS6 TRANSCRIPTION FACTOR (EUROFUNG)"/>
    <property type="match status" value="1"/>
</dbReference>
<organism evidence="6 7">
    <name type="scientific">Sporothrix bragantina</name>
    <dbReference type="NCBI Taxonomy" id="671064"/>
    <lineage>
        <taxon>Eukaryota</taxon>
        <taxon>Fungi</taxon>
        <taxon>Dikarya</taxon>
        <taxon>Ascomycota</taxon>
        <taxon>Pezizomycotina</taxon>
        <taxon>Sordariomycetes</taxon>
        <taxon>Sordariomycetidae</taxon>
        <taxon>Ophiostomatales</taxon>
        <taxon>Ophiostomataceae</taxon>
        <taxon>Sporothrix</taxon>
    </lineage>
</organism>
<dbReference type="PANTHER" id="PTHR31001">
    <property type="entry name" value="UNCHARACTERIZED TRANSCRIPTIONAL REGULATORY PROTEIN"/>
    <property type="match status" value="1"/>
</dbReference>
<keyword evidence="3" id="KW-0539">Nucleus</keyword>
<evidence type="ECO:0000256" key="3">
    <source>
        <dbReference type="ARBA" id="ARBA00023242"/>
    </source>
</evidence>
<keyword evidence="7" id="KW-1185">Reference proteome</keyword>
<dbReference type="CDD" id="cd00067">
    <property type="entry name" value="GAL4"/>
    <property type="match status" value="1"/>
</dbReference>
<evidence type="ECO:0000313" key="7">
    <source>
        <dbReference type="Proteomes" id="UP001642406"/>
    </source>
</evidence>
<feature type="region of interest" description="Disordered" evidence="4">
    <location>
        <begin position="677"/>
        <end position="698"/>
    </location>
</feature>
<name>A0ABP0BFR1_9PEZI</name>
<dbReference type="Proteomes" id="UP001642406">
    <property type="component" value="Unassembled WGS sequence"/>
</dbReference>
<dbReference type="Gene3D" id="4.10.240.10">
    <property type="entry name" value="Zn(2)-C6 fungal-type DNA-binding domain"/>
    <property type="match status" value="1"/>
</dbReference>
<evidence type="ECO:0000256" key="2">
    <source>
        <dbReference type="ARBA" id="ARBA00022723"/>
    </source>
</evidence>
<dbReference type="InterPro" id="IPR001138">
    <property type="entry name" value="Zn2Cys6_DnaBD"/>
</dbReference>
<dbReference type="CDD" id="cd12148">
    <property type="entry name" value="fungal_TF_MHR"/>
    <property type="match status" value="1"/>
</dbReference>
<protein>
    <recommendedName>
        <fullName evidence="5">Zn(2)-C6 fungal-type domain-containing protein</fullName>
    </recommendedName>
</protein>
<feature type="domain" description="Zn(2)-C6 fungal-type" evidence="5">
    <location>
        <begin position="15"/>
        <end position="46"/>
    </location>
</feature>
<evidence type="ECO:0000256" key="1">
    <source>
        <dbReference type="ARBA" id="ARBA00004123"/>
    </source>
</evidence>
<dbReference type="InterPro" id="IPR036864">
    <property type="entry name" value="Zn2-C6_fun-type_DNA-bd_sf"/>
</dbReference>
<feature type="region of interest" description="Disordered" evidence="4">
    <location>
        <begin position="88"/>
        <end position="131"/>
    </location>
</feature>
<dbReference type="PROSITE" id="PS50048">
    <property type="entry name" value="ZN2_CY6_FUNGAL_2"/>
    <property type="match status" value="1"/>
</dbReference>
<dbReference type="Pfam" id="PF00172">
    <property type="entry name" value="Zn_clus"/>
    <property type="match status" value="1"/>
</dbReference>
<comment type="caution">
    <text evidence="6">The sequence shown here is derived from an EMBL/GenBank/DDBJ whole genome shotgun (WGS) entry which is preliminary data.</text>
</comment>
<evidence type="ECO:0000313" key="6">
    <source>
        <dbReference type="EMBL" id="CAK7218016.1"/>
    </source>
</evidence>
<reference evidence="6 7" key="1">
    <citation type="submission" date="2024-01" db="EMBL/GenBank/DDBJ databases">
        <authorList>
            <person name="Allen C."/>
            <person name="Tagirdzhanova G."/>
        </authorList>
    </citation>
    <scope>NUCLEOTIDE SEQUENCE [LARGE SCALE GENOMIC DNA]</scope>
</reference>
<dbReference type="Gene3D" id="3.30.565.10">
    <property type="entry name" value="Histidine kinase-like ATPase, C-terminal domain"/>
    <property type="match status" value="1"/>
</dbReference>
<feature type="compositionally biased region" description="Basic and acidic residues" evidence="4">
    <location>
        <begin position="99"/>
        <end position="111"/>
    </location>
</feature>
<gene>
    <name evidence="6" type="ORF">SBRCBS47491_003363</name>
</gene>
<evidence type="ECO:0000259" key="5">
    <source>
        <dbReference type="PROSITE" id="PS50048"/>
    </source>
</evidence>
<keyword evidence="2" id="KW-0479">Metal-binding</keyword>
<dbReference type="SUPFAM" id="SSF55874">
    <property type="entry name" value="ATPase domain of HSP90 chaperone/DNA topoisomerase II/histidine kinase"/>
    <property type="match status" value="1"/>
</dbReference>
<evidence type="ECO:0000256" key="4">
    <source>
        <dbReference type="SAM" id="MobiDB-lite"/>
    </source>
</evidence>
<dbReference type="InterPro" id="IPR036890">
    <property type="entry name" value="HATPase_C_sf"/>
</dbReference>
<dbReference type="InterPro" id="IPR007219">
    <property type="entry name" value="XnlR_reg_dom"/>
</dbReference>
<dbReference type="EMBL" id="CAWUHC010000022">
    <property type="protein sequence ID" value="CAK7218016.1"/>
    <property type="molecule type" value="Genomic_DNA"/>
</dbReference>
<sequence>MTEAKIEKRNRPPKSCEPCRIRKLKCNRELPCDSCIRRDKATICQYAANADRSEKADCAGDRRGANANGKTVSSRLKRLEDMILKMATAPASVPATAQRPERSPDEPKLDQDSSVNTPMSTPVLVDTGPSSELVTPATTAEPLSGGQLDNQHAHYIDASHWSSLLEEIKELREQLVTPTREDEQLTSSVDTGNSITLDWPATEDRFADLVFSGTTQTLAELIEKLPPRLICDRLVSTYFRVGHSVLPILHPIQFQEEYASFWEAPCEAPPLWVALLFGILGVASGLFRMSRQEKSTTIPTPEAMAEASRQCLVLGSYVTVDKYSIEAMMILLQGHYFYVSEGGDGSLHISSSASRLWFLMGMIIRLAIRRGYHRDPSKLPSARLSPFAAEMRRRVWVGISQVDALMSFQLGLPSMIPAADCDTALPRNLEYTDLFPTMPVLPTSRPTSDTTSILYTIVKAGIMTRFKTVVGHTRALAPRPYNETMALDASLRQAYSDLPVTFKYKPLSQSLIDSAAIIMNRITIEMLYLKSLIVLHRAYLTAARHRDEAQRALYATSREACLTAACTVLHRQVELAQAAREGGLLHDSQWMISALTINDFILATLVICLDVTLGVKHGEFQRQHFGSRGIGGVLAERCMAAIEQSHPVWKAWSPGSPEARIATDAIDAAIQRVEAVQQQPMGAQTQNSSLSASPMEQDTQDSMAAITATDDANDIDFINWHIGIMAGRDAAKKIVDEMAKKNGYIRPDLMARMEASLSKEDIDDFLEIMGNLRRRAAASVKTLAQNLYSSSAKFVFELLQNYDDNIYSESGGPPSVSFRIYPDRIVASCNEAGFTAENVKAICSIGQSSKKQTQAQIEGHTGYAGEKGIGFKSVFMAAEGVHIQSGDYSFRFEYKNGDSGLGMTTPIWTDRDESLDVQLSHITLTLRSDGEPGDTRRRQDIIHEQFHNIHDSILLFMKKLQRLQVSFYNEAETLVSTTIFTVNRQPDRTTVKKAKTTFVAGGEETTSEAVKHYVMVKHVVKNLARNENRRDLDGEVQAANSNGVVVLGFPIDANSVPVLKDEYIFAFLPIKQMGFKVRPSVKRRRPFH</sequence>
<dbReference type="InterPro" id="IPR050613">
    <property type="entry name" value="Sec_Metabolite_Reg"/>
</dbReference>
<dbReference type="PROSITE" id="PS00463">
    <property type="entry name" value="ZN2_CY6_FUNGAL_1"/>
    <property type="match status" value="1"/>
</dbReference>
<accession>A0ABP0BFR1</accession>